<feature type="binding site" evidence="9">
    <location>
        <position position="284"/>
    </location>
    <ligand>
        <name>Zn(2+)</name>
        <dbReference type="ChEBI" id="CHEBI:29105"/>
        <note>catalytic</note>
    </ligand>
</feature>
<dbReference type="GO" id="GO:0046103">
    <property type="term" value="P:inosine biosynthetic process"/>
    <property type="evidence" value="ECO:0007669"/>
    <property type="project" value="TreeGrafter"/>
</dbReference>
<dbReference type="OrthoDB" id="9779574at2"/>
<keyword evidence="2 9" id="KW-0479">Metal-binding</keyword>
<dbReference type="AlphaFoldDB" id="A0A2R5HEH7"/>
<dbReference type="Pfam" id="PF00962">
    <property type="entry name" value="A_deaminase"/>
    <property type="match status" value="1"/>
</dbReference>
<evidence type="ECO:0000256" key="3">
    <source>
        <dbReference type="ARBA" id="ARBA00022801"/>
    </source>
</evidence>
<evidence type="ECO:0000256" key="4">
    <source>
        <dbReference type="ARBA" id="ARBA00022833"/>
    </source>
</evidence>
<dbReference type="InterPro" id="IPR006330">
    <property type="entry name" value="Ado/ade_deaminase"/>
</dbReference>
<organism evidence="11 12">
    <name type="scientific">Lactococcus termiticola</name>
    <dbReference type="NCBI Taxonomy" id="2169526"/>
    <lineage>
        <taxon>Bacteria</taxon>
        <taxon>Bacillati</taxon>
        <taxon>Bacillota</taxon>
        <taxon>Bacilli</taxon>
        <taxon>Lactobacillales</taxon>
        <taxon>Streptococcaceae</taxon>
        <taxon>Lactococcus</taxon>
    </lineage>
</organism>
<proteinExistence type="inferred from homology"/>
<dbReference type="GO" id="GO:0009168">
    <property type="term" value="P:purine ribonucleoside monophosphate biosynthetic process"/>
    <property type="evidence" value="ECO:0007669"/>
    <property type="project" value="UniProtKB-UniRule"/>
</dbReference>
<evidence type="ECO:0000256" key="6">
    <source>
        <dbReference type="ARBA" id="ARBA00031852"/>
    </source>
</evidence>
<dbReference type="GO" id="GO:0005829">
    <property type="term" value="C:cytosol"/>
    <property type="evidence" value="ECO:0007669"/>
    <property type="project" value="TreeGrafter"/>
</dbReference>
<dbReference type="HAMAP" id="MF_00540">
    <property type="entry name" value="A_deaminase"/>
    <property type="match status" value="1"/>
</dbReference>
<comment type="caution">
    <text evidence="11">The sequence shown here is derived from an EMBL/GenBank/DDBJ whole genome shotgun (WGS) entry which is preliminary data.</text>
</comment>
<comment type="similarity">
    <text evidence="9">Belongs to the metallo-dependent hydrolases superfamily. Adenosine and AMP deaminases family. Adenosine deaminase subfamily.</text>
</comment>
<feature type="binding site" evidence="9">
    <location>
        <position position="175"/>
    </location>
    <ligand>
        <name>substrate</name>
    </ligand>
</feature>
<evidence type="ECO:0000313" key="12">
    <source>
        <dbReference type="Proteomes" id="UP000245021"/>
    </source>
</evidence>
<dbReference type="InterPro" id="IPR028893">
    <property type="entry name" value="A_deaminase"/>
</dbReference>
<dbReference type="Proteomes" id="UP000245021">
    <property type="component" value="Unassembled WGS sequence"/>
</dbReference>
<feature type="active site" description="Proton donor" evidence="9">
    <location>
        <position position="205"/>
    </location>
</feature>
<dbReference type="GO" id="GO:0043103">
    <property type="term" value="P:hypoxanthine salvage"/>
    <property type="evidence" value="ECO:0007669"/>
    <property type="project" value="TreeGrafter"/>
</dbReference>
<dbReference type="EMBL" id="BFFO01000003">
    <property type="protein sequence ID" value="GBG96484.1"/>
    <property type="molecule type" value="Genomic_DNA"/>
</dbReference>
<evidence type="ECO:0000256" key="2">
    <source>
        <dbReference type="ARBA" id="ARBA00022723"/>
    </source>
</evidence>
<dbReference type="GO" id="GO:0006154">
    <property type="term" value="P:adenosine catabolic process"/>
    <property type="evidence" value="ECO:0007669"/>
    <property type="project" value="TreeGrafter"/>
</dbReference>
<evidence type="ECO:0000256" key="8">
    <source>
        <dbReference type="ARBA" id="ARBA00049213"/>
    </source>
</evidence>
<evidence type="ECO:0000256" key="1">
    <source>
        <dbReference type="ARBA" id="ARBA00012784"/>
    </source>
</evidence>
<keyword evidence="5 9" id="KW-0546">Nucleotide metabolism</keyword>
<dbReference type="InterPro" id="IPR032466">
    <property type="entry name" value="Metal_Hydrolase"/>
</dbReference>
<dbReference type="PANTHER" id="PTHR11409">
    <property type="entry name" value="ADENOSINE DEAMINASE"/>
    <property type="match status" value="1"/>
</dbReference>
<dbReference type="CDD" id="cd01320">
    <property type="entry name" value="ADA"/>
    <property type="match status" value="1"/>
</dbReference>
<evidence type="ECO:0000259" key="10">
    <source>
        <dbReference type="Pfam" id="PF00962"/>
    </source>
</evidence>
<comment type="caution">
    <text evidence="9">Lacks conserved residue(s) required for the propagation of feature annotation.</text>
</comment>
<dbReference type="EC" id="3.5.4.4" evidence="1 9"/>
<sequence>MISPALIAQMPKIELHCHLDGSLSLGTIKQLAENAGITLPATDAEILERAQAPEHTQSLLEYLERFDFVLPLLQTAENLELAAYDVVAQASADNVKYIEIRFAPSQHLKQGLTLATAVEAVIAGLKKAEADFPVIANALVCGLRQESLASLSELTTIFDELSSKETKLAGFDLAGDELNFPQIGFDPLLGEMTSRGIHITLHAGECPGCSQNVLDSVKMGASRIGHGIMTKDLSEAEQASLKEKAIVLEMAPSSNFQTKAIKTVADYPFKTLYDKGLHVTLNTDNRTVSNTNLQQEYEKIAGWYPDFKLSDFEQINHYAIDGAFVAEAVKQELHQSFEKSYQALA</sequence>
<dbReference type="RefSeq" id="WP_109245455.1">
    <property type="nucleotide sequence ID" value="NZ_BFFO01000003.1"/>
</dbReference>
<feature type="binding site" evidence="9">
    <location>
        <position position="18"/>
    </location>
    <ligand>
        <name>Zn(2+)</name>
        <dbReference type="ChEBI" id="CHEBI:29105"/>
        <note>catalytic</note>
    </ligand>
</feature>
<dbReference type="NCBIfam" id="TIGR01430">
    <property type="entry name" value="aden_deam"/>
    <property type="match status" value="1"/>
</dbReference>
<dbReference type="GO" id="GO:0008270">
    <property type="term" value="F:zinc ion binding"/>
    <property type="evidence" value="ECO:0007669"/>
    <property type="project" value="UniProtKB-UniRule"/>
</dbReference>
<dbReference type="GO" id="GO:0046936">
    <property type="term" value="F:2'-deoxyadenosine deaminase activity"/>
    <property type="evidence" value="ECO:0007669"/>
    <property type="project" value="RHEA"/>
</dbReference>
<evidence type="ECO:0000256" key="7">
    <source>
        <dbReference type="ARBA" id="ARBA00047989"/>
    </source>
</evidence>
<name>A0A2R5HEH7_9LACT</name>
<comment type="catalytic activity">
    <reaction evidence="8">
        <text>2'-deoxyadenosine + H2O + H(+) = 2'-deoxyinosine + NH4(+)</text>
        <dbReference type="Rhea" id="RHEA:28190"/>
        <dbReference type="ChEBI" id="CHEBI:15377"/>
        <dbReference type="ChEBI" id="CHEBI:15378"/>
        <dbReference type="ChEBI" id="CHEBI:17256"/>
        <dbReference type="ChEBI" id="CHEBI:28938"/>
        <dbReference type="ChEBI" id="CHEBI:28997"/>
        <dbReference type="EC" id="3.5.4.4"/>
    </reaction>
    <physiologicalReaction direction="left-to-right" evidence="8">
        <dbReference type="Rhea" id="RHEA:28191"/>
    </physiologicalReaction>
</comment>
<evidence type="ECO:0000256" key="5">
    <source>
        <dbReference type="ARBA" id="ARBA00023080"/>
    </source>
</evidence>
<dbReference type="PANTHER" id="PTHR11409:SF43">
    <property type="entry name" value="ADENOSINE DEAMINASE"/>
    <property type="match status" value="1"/>
</dbReference>
<keyword evidence="12" id="KW-1185">Reference proteome</keyword>
<evidence type="ECO:0000313" key="11">
    <source>
        <dbReference type="EMBL" id="GBG96484.1"/>
    </source>
</evidence>
<protein>
    <recommendedName>
        <fullName evidence="1 9">Adenosine deaminase</fullName>
        <ecNumber evidence="1 9">3.5.4.4</ecNumber>
    </recommendedName>
    <alternativeName>
        <fullName evidence="6 9">Adenosine aminohydrolase</fullName>
    </alternativeName>
</protein>
<accession>A0A2R5HEH7</accession>
<dbReference type="GO" id="GO:0009117">
    <property type="term" value="P:nucleotide metabolic process"/>
    <property type="evidence" value="ECO:0007669"/>
    <property type="project" value="UniProtKB-KW"/>
</dbReference>
<dbReference type="GO" id="GO:0004000">
    <property type="term" value="F:adenosine deaminase activity"/>
    <property type="evidence" value="ECO:0007669"/>
    <property type="project" value="UniProtKB-UniRule"/>
</dbReference>
<gene>
    <name evidence="9 11" type="primary">add</name>
    <name evidence="11" type="ORF">NtB2_00596</name>
</gene>
<feature type="site" description="Important for catalytic activity" evidence="9">
    <location>
        <position position="226"/>
    </location>
</feature>
<evidence type="ECO:0000256" key="9">
    <source>
        <dbReference type="HAMAP-Rule" id="MF_00540"/>
    </source>
</evidence>
<feature type="binding site" evidence="9">
    <location>
        <position position="18"/>
    </location>
    <ligand>
        <name>substrate</name>
    </ligand>
</feature>
<feature type="binding site" evidence="9">
    <location>
        <position position="16"/>
    </location>
    <ligand>
        <name>Zn(2+)</name>
        <dbReference type="ChEBI" id="CHEBI:29105"/>
        <note>catalytic</note>
    </ligand>
</feature>
<keyword evidence="4 9" id="KW-0862">Zinc</keyword>
<comment type="catalytic activity">
    <reaction evidence="7">
        <text>adenosine + H2O + H(+) = inosine + NH4(+)</text>
        <dbReference type="Rhea" id="RHEA:24408"/>
        <dbReference type="ChEBI" id="CHEBI:15377"/>
        <dbReference type="ChEBI" id="CHEBI:15378"/>
        <dbReference type="ChEBI" id="CHEBI:16335"/>
        <dbReference type="ChEBI" id="CHEBI:17596"/>
        <dbReference type="ChEBI" id="CHEBI:28938"/>
        <dbReference type="EC" id="3.5.4.4"/>
    </reaction>
    <physiologicalReaction direction="left-to-right" evidence="7">
        <dbReference type="Rhea" id="RHEA:24409"/>
    </physiologicalReaction>
</comment>
<feature type="binding site" evidence="9">
    <location>
        <position position="202"/>
    </location>
    <ligand>
        <name>Zn(2+)</name>
        <dbReference type="ChEBI" id="CHEBI:29105"/>
        <note>catalytic</note>
    </ligand>
</feature>
<reference evidence="11 12" key="1">
    <citation type="journal article" date="2018" name="Genome Announc.">
        <title>Draft Genome Sequence of Lactococcus sp. Strain NtB2 (JCM 32569), Isolated from the Gut of the Higher Termite Nasutitermes takasagoensis.</title>
        <authorList>
            <person name="Noda S."/>
            <person name="Aihara C."/>
            <person name="Yuki M."/>
            <person name="Ohkuma M."/>
        </authorList>
    </citation>
    <scope>NUCLEOTIDE SEQUENCE [LARGE SCALE GENOMIC DNA]</scope>
    <source>
        <strain evidence="11 12">NtB2</strain>
    </source>
</reference>
<feature type="binding site" evidence="9">
    <location>
        <position position="20"/>
    </location>
    <ligand>
        <name>substrate</name>
    </ligand>
</feature>
<comment type="function">
    <text evidence="9">Catalyzes the hydrolytic deamination of adenosine and 2-deoxyadenosine.</text>
</comment>
<comment type="cofactor">
    <cofactor evidence="9">
        <name>Zn(2+)</name>
        <dbReference type="ChEBI" id="CHEBI:29105"/>
    </cofactor>
    <text evidence="9">Binds 1 zinc ion per subunit.</text>
</comment>
<dbReference type="Gene3D" id="3.20.20.140">
    <property type="entry name" value="Metal-dependent hydrolases"/>
    <property type="match status" value="1"/>
</dbReference>
<feature type="domain" description="Adenosine deaminase" evidence="10">
    <location>
        <begin position="11"/>
        <end position="336"/>
    </location>
</feature>
<dbReference type="SUPFAM" id="SSF51556">
    <property type="entry name" value="Metallo-dependent hydrolases"/>
    <property type="match status" value="1"/>
</dbReference>
<dbReference type="InterPro" id="IPR001365">
    <property type="entry name" value="A_deaminase_dom"/>
</dbReference>
<keyword evidence="3 9" id="KW-0378">Hydrolase</keyword>